<dbReference type="InterPro" id="IPR058348">
    <property type="entry name" value="DUF8035"/>
</dbReference>
<evidence type="ECO:0000313" key="4">
    <source>
        <dbReference type="Proteomes" id="UP001286456"/>
    </source>
</evidence>
<dbReference type="Pfam" id="PF26118">
    <property type="entry name" value="DUF8035"/>
    <property type="match status" value="1"/>
</dbReference>
<name>A0AAE0MGY0_9PEZI</name>
<dbReference type="AlphaFoldDB" id="A0AAE0MGY0"/>
<feature type="region of interest" description="Disordered" evidence="1">
    <location>
        <begin position="231"/>
        <end position="289"/>
    </location>
</feature>
<sequence length="551" mass="63731">MAFRSSAPDLERLDRDRDRPGDRSERWDRDRFVLEKDRDRYGDIRERFEEDQDHVYTREGPPRRTQSRAPSHPPPRDRSDVGDRFDRRFRPSDEEEFALRERRQVAYEDEPRIIRRRPSPPESVARRIVLEKERTRFRSPSPPPRRPGQLLRRQSSLDTFDRDRRPAPKFYEREEYRAPPYVPIPLPRSRGLPPPRVYAEREFVEEIQVSDPHRYGDDDFRAPEVVREKEVIRTRRRNRSRESRTSRATSHSRRGRSRSSSKSSSSISSSSSGGTAVTSKSEYPKKGKTRIPARLVSKRALIDLGYPFVEEGNTVIVQKALGQANIDEVLRLSDEYKKSELEISAARSSAGDLIEERRTEIIEVPSRPPTHHSHRSSHPGTVIITAKPRSPSPPVEVVKTTVVREVSPSSRSYTTTSYGSGSYSTTSYDTSTTVTPYVVDARPREVSDEIAVGPLALVTTADHSRHHHHRDSSHSDDLRHEIRHLEKQLARQQRHEHRSSSSRDVVRAERLSTGELVLYEEEVERVVEPSRGVRIEKDKKGRMSISVPKYR</sequence>
<feature type="compositionally biased region" description="Basic and acidic residues" evidence="1">
    <location>
        <begin position="498"/>
        <end position="507"/>
    </location>
</feature>
<feature type="compositionally biased region" description="Basic and acidic residues" evidence="1">
    <location>
        <begin position="43"/>
        <end position="62"/>
    </location>
</feature>
<feature type="region of interest" description="Disordered" evidence="1">
    <location>
        <begin position="43"/>
        <end position="194"/>
    </location>
</feature>
<feature type="region of interest" description="Disordered" evidence="1">
    <location>
        <begin position="411"/>
        <end position="430"/>
    </location>
</feature>
<feature type="compositionally biased region" description="Basic and acidic residues" evidence="1">
    <location>
        <begin position="124"/>
        <end position="136"/>
    </location>
</feature>
<evidence type="ECO:0000313" key="3">
    <source>
        <dbReference type="EMBL" id="KAK3332206.1"/>
    </source>
</evidence>
<feature type="compositionally biased region" description="Basic and acidic residues" evidence="1">
    <location>
        <begin position="74"/>
        <end position="113"/>
    </location>
</feature>
<feature type="compositionally biased region" description="Low complexity" evidence="1">
    <location>
        <begin position="147"/>
        <end position="157"/>
    </location>
</feature>
<reference evidence="3" key="2">
    <citation type="submission" date="2023-06" db="EMBL/GenBank/DDBJ databases">
        <authorList>
            <consortium name="Lawrence Berkeley National Laboratory"/>
            <person name="Haridas S."/>
            <person name="Hensen N."/>
            <person name="Bonometti L."/>
            <person name="Westerberg I."/>
            <person name="Brannstrom I.O."/>
            <person name="Guillou S."/>
            <person name="Cros-Aarteil S."/>
            <person name="Calhoun S."/>
            <person name="Kuo A."/>
            <person name="Mondo S."/>
            <person name="Pangilinan J."/>
            <person name="Riley R."/>
            <person name="Labutti K."/>
            <person name="Andreopoulos B."/>
            <person name="Lipzen A."/>
            <person name="Chen C."/>
            <person name="Yanf M."/>
            <person name="Daum C."/>
            <person name="Ng V."/>
            <person name="Clum A."/>
            <person name="Steindorff A."/>
            <person name="Ohm R."/>
            <person name="Martin F."/>
            <person name="Silar P."/>
            <person name="Natvig D."/>
            <person name="Lalanne C."/>
            <person name="Gautier V."/>
            <person name="Ament-Velasquez S.L."/>
            <person name="Kruys A."/>
            <person name="Hutchinson M.I."/>
            <person name="Powell A.J."/>
            <person name="Barry K."/>
            <person name="Miller A.N."/>
            <person name="Grigoriev I.V."/>
            <person name="Debuchy R."/>
            <person name="Gladieux P."/>
            <person name="Thoren M.H."/>
            <person name="Johannesson H."/>
        </authorList>
    </citation>
    <scope>NUCLEOTIDE SEQUENCE</scope>
    <source>
        <strain evidence="3">SMH4131-1</strain>
    </source>
</reference>
<protein>
    <recommendedName>
        <fullName evidence="2">DUF8035 domain-containing protein</fullName>
    </recommendedName>
</protein>
<comment type="caution">
    <text evidence="3">The sequence shown here is derived from an EMBL/GenBank/DDBJ whole genome shotgun (WGS) entry which is preliminary data.</text>
</comment>
<feature type="region of interest" description="Disordered" evidence="1">
    <location>
        <begin position="366"/>
        <end position="396"/>
    </location>
</feature>
<proteinExistence type="predicted"/>
<feature type="compositionally biased region" description="Basic and acidic residues" evidence="1">
    <location>
        <begin position="9"/>
        <end position="28"/>
    </location>
</feature>
<feature type="region of interest" description="Disordered" evidence="1">
    <location>
        <begin position="1"/>
        <end position="28"/>
    </location>
</feature>
<feature type="domain" description="DUF8035" evidence="2">
    <location>
        <begin position="285"/>
        <end position="338"/>
    </location>
</feature>
<gene>
    <name evidence="3" type="ORF">B0T19DRAFT_98128</name>
</gene>
<feature type="compositionally biased region" description="Basic and acidic residues" evidence="1">
    <location>
        <begin position="159"/>
        <end position="177"/>
    </location>
</feature>
<organism evidence="3 4">
    <name type="scientific">Cercophora scortea</name>
    <dbReference type="NCBI Taxonomy" id="314031"/>
    <lineage>
        <taxon>Eukaryota</taxon>
        <taxon>Fungi</taxon>
        <taxon>Dikarya</taxon>
        <taxon>Ascomycota</taxon>
        <taxon>Pezizomycotina</taxon>
        <taxon>Sordariomycetes</taxon>
        <taxon>Sordariomycetidae</taxon>
        <taxon>Sordariales</taxon>
        <taxon>Lasiosphaeriaceae</taxon>
        <taxon>Cercophora</taxon>
    </lineage>
</organism>
<keyword evidence="4" id="KW-1185">Reference proteome</keyword>
<evidence type="ECO:0000256" key="1">
    <source>
        <dbReference type="SAM" id="MobiDB-lite"/>
    </source>
</evidence>
<feature type="region of interest" description="Disordered" evidence="1">
    <location>
        <begin position="488"/>
        <end position="507"/>
    </location>
</feature>
<accession>A0AAE0MGY0</accession>
<dbReference type="EMBL" id="JAUEPO010000002">
    <property type="protein sequence ID" value="KAK3332206.1"/>
    <property type="molecule type" value="Genomic_DNA"/>
</dbReference>
<feature type="compositionally biased region" description="Low complexity" evidence="1">
    <location>
        <begin position="260"/>
        <end position="272"/>
    </location>
</feature>
<evidence type="ECO:0000259" key="2">
    <source>
        <dbReference type="Pfam" id="PF26118"/>
    </source>
</evidence>
<feature type="compositionally biased region" description="Pro residues" evidence="1">
    <location>
        <begin position="180"/>
        <end position="194"/>
    </location>
</feature>
<feature type="compositionally biased region" description="Basic residues" evidence="1">
    <location>
        <begin position="250"/>
        <end position="259"/>
    </location>
</feature>
<dbReference type="Proteomes" id="UP001286456">
    <property type="component" value="Unassembled WGS sequence"/>
</dbReference>
<reference evidence="3" key="1">
    <citation type="journal article" date="2023" name="Mol. Phylogenet. Evol.">
        <title>Genome-scale phylogeny and comparative genomics of the fungal order Sordariales.</title>
        <authorList>
            <person name="Hensen N."/>
            <person name="Bonometti L."/>
            <person name="Westerberg I."/>
            <person name="Brannstrom I.O."/>
            <person name="Guillou S."/>
            <person name="Cros-Aarteil S."/>
            <person name="Calhoun S."/>
            <person name="Haridas S."/>
            <person name="Kuo A."/>
            <person name="Mondo S."/>
            <person name="Pangilinan J."/>
            <person name="Riley R."/>
            <person name="LaButti K."/>
            <person name="Andreopoulos B."/>
            <person name="Lipzen A."/>
            <person name="Chen C."/>
            <person name="Yan M."/>
            <person name="Daum C."/>
            <person name="Ng V."/>
            <person name="Clum A."/>
            <person name="Steindorff A."/>
            <person name="Ohm R.A."/>
            <person name="Martin F."/>
            <person name="Silar P."/>
            <person name="Natvig D.O."/>
            <person name="Lalanne C."/>
            <person name="Gautier V."/>
            <person name="Ament-Velasquez S.L."/>
            <person name="Kruys A."/>
            <person name="Hutchinson M.I."/>
            <person name="Powell A.J."/>
            <person name="Barry K."/>
            <person name="Miller A.N."/>
            <person name="Grigoriev I.V."/>
            <person name="Debuchy R."/>
            <person name="Gladieux P."/>
            <person name="Hiltunen Thoren M."/>
            <person name="Johannesson H."/>
        </authorList>
    </citation>
    <scope>NUCLEOTIDE SEQUENCE</scope>
    <source>
        <strain evidence="3">SMH4131-1</strain>
    </source>
</reference>